<gene>
    <name evidence="2" type="ORF">F8388_017636</name>
</gene>
<reference evidence="2 3" key="1">
    <citation type="journal article" date="2020" name="bioRxiv">
        <title>Sequence and annotation of 42 cannabis genomes reveals extensive copy number variation in cannabinoid synthesis and pathogen resistance genes.</title>
        <authorList>
            <person name="Mckernan K.J."/>
            <person name="Helbert Y."/>
            <person name="Kane L.T."/>
            <person name="Ebling H."/>
            <person name="Zhang L."/>
            <person name="Liu B."/>
            <person name="Eaton Z."/>
            <person name="Mclaughlin S."/>
            <person name="Kingan S."/>
            <person name="Baybayan P."/>
            <person name="Concepcion G."/>
            <person name="Jordan M."/>
            <person name="Riva A."/>
            <person name="Barbazuk W."/>
            <person name="Harkins T."/>
        </authorList>
    </citation>
    <scope>NUCLEOTIDE SEQUENCE [LARGE SCALE GENOMIC DNA]</scope>
    <source>
        <strain evidence="3">cv. Jamaican Lion 4</strain>
        <tissue evidence="2">Leaf</tissue>
    </source>
</reference>
<protein>
    <submittedName>
        <fullName evidence="2">Uncharacterized protein</fullName>
    </submittedName>
</protein>
<feature type="transmembrane region" description="Helical" evidence="1">
    <location>
        <begin position="150"/>
        <end position="172"/>
    </location>
</feature>
<sequence>MAGLSCFSSSNSIRSRFDLRLYLIRFQGFLFLSGGLLIDYDGLILQIVDIIGHAHLKQILLCTWLSHLFYSRRFFDQKSCCSSSYDVHGADQIRIYLPGMVGVWGDWGSGFLEGCIRYRHGRSMRVLSSDSSLSSDLCHDRSHGVFARGLLSGVCALCPALFFFLIFVYSHYDCPTLLRIETNRMEARIHRNAKQSYANCFIWRLLKTVLSERSPAQLYMLASCKFLDPSMAAKSKLFDMKRSLPYPCFSEVCSEF</sequence>
<keyword evidence="1" id="KW-1133">Transmembrane helix</keyword>
<feature type="transmembrane region" description="Helical" evidence="1">
    <location>
        <begin position="21"/>
        <end position="38"/>
    </location>
</feature>
<dbReference type="EMBL" id="JAATIP010000371">
    <property type="protein sequence ID" value="KAF4350252.1"/>
    <property type="molecule type" value="Genomic_DNA"/>
</dbReference>
<keyword evidence="1" id="KW-0472">Membrane</keyword>
<dbReference type="Proteomes" id="UP000525078">
    <property type="component" value="Unassembled WGS sequence"/>
</dbReference>
<name>A0A7J6DVV5_CANSA</name>
<keyword evidence="1" id="KW-0812">Transmembrane</keyword>
<comment type="caution">
    <text evidence="2">The sequence shown here is derived from an EMBL/GenBank/DDBJ whole genome shotgun (WGS) entry which is preliminary data.</text>
</comment>
<dbReference type="AlphaFoldDB" id="A0A7J6DVV5"/>
<evidence type="ECO:0000313" key="2">
    <source>
        <dbReference type="EMBL" id="KAF4350252.1"/>
    </source>
</evidence>
<evidence type="ECO:0000256" key="1">
    <source>
        <dbReference type="SAM" id="Phobius"/>
    </source>
</evidence>
<organism evidence="2 3">
    <name type="scientific">Cannabis sativa</name>
    <name type="common">Hemp</name>
    <name type="synonym">Marijuana</name>
    <dbReference type="NCBI Taxonomy" id="3483"/>
    <lineage>
        <taxon>Eukaryota</taxon>
        <taxon>Viridiplantae</taxon>
        <taxon>Streptophyta</taxon>
        <taxon>Embryophyta</taxon>
        <taxon>Tracheophyta</taxon>
        <taxon>Spermatophyta</taxon>
        <taxon>Magnoliopsida</taxon>
        <taxon>eudicotyledons</taxon>
        <taxon>Gunneridae</taxon>
        <taxon>Pentapetalae</taxon>
        <taxon>rosids</taxon>
        <taxon>fabids</taxon>
        <taxon>Rosales</taxon>
        <taxon>Cannabaceae</taxon>
        <taxon>Cannabis</taxon>
    </lineage>
</organism>
<accession>A0A7J6DVV5</accession>
<proteinExistence type="predicted"/>
<evidence type="ECO:0000313" key="3">
    <source>
        <dbReference type="Proteomes" id="UP000525078"/>
    </source>
</evidence>